<comment type="cofactor">
    <cofactor evidence="10">
        <name>Mn(2+)</name>
        <dbReference type="ChEBI" id="CHEBI:29035"/>
    </cofactor>
    <text evidence="10">Binds 2 manganese ions per subunit.</text>
</comment>
<evidence type="ECO:0000256" key="8">
    <source>
        <dbReference type="PIRSR" id="PIRSR601233-1"/>
    </source>
</evidence>
<evidence type="ECO:0000256" key="4">
    <source>
        <dbReference type="ARBA" id="ARBA00022741"/>
    </source>
</evidence>
<dbReference type="AlphaFoldDB" id="A0A6A6RDZ3"/>
<dbReference type="GO" id="GO:0005525">
    <property type="term" value="F:GTP binding"/>
    <property type="evidence" value="ECO:0007669"/>
    <property type="project" value="UniProtKB-KW"/>
</dbReference>
<evidence type="ECO:0000256" key="3">
    <source>
        <dbReference type="ARBA" id="ARBA00022723"/>
    </source>
</evidence>
<evidence type="ECO:0000256" key="6">
    <source>
        <dbReference type="ARBA" id="ARBA00023211"/>
    </source>
</evidence>
<evidence type="ECO:0000313" key="12">
    <source>
        <dbReference type="EMBL" id="KAF2501677.1"/>
    </source>
</evidence>
<feature type="active site" description="GMP-histidine intermediate" evidence="8">
    <location>
        <position position="467"/>
    </location>
</feature>
<evidence type="ECO:0000256" key="11">
    <source>
        <dbReference type="SAM" id="MobiDB-lite"/>
    </source>
</evidence>
<dbReference type="EC" id="6.5.1.8" evidence="1"/>
<organism evidence="12 13">
    <name type="scientific">Lophium mytilinum</name>
    <dbReference type="NCBI Taxonomy" id="390894"/>
    <lineage>
        <taxon>Eukaryota</taxon>
        <taxon>Fungi</taxon>
        <taxon>Dikarya</taxon>
        <taxon>Ascomycota</taxon>
        <taxon>Pezizomycotina</taxon>
        <taxon>Dothideomycetes</taxon>
        <taxon>Pleosporomycetidae</taxon>
        <taxon>Mytilinidiales</taxon>
        <taxon>Mytilinidiaceae</taxon>
        <taxon>Lophium</taxon>
    </lineage>
</organism>
<keyword evidence="3 10" id="KW-0479">Metal-binding</keyword>
<feature type="binding site" evidence="9">
    <location>
        <begin position="467"/>
        <end position="470"/>
    </location>
    <ligand>
        <name>GMP</name>
        <dbReference type="ChEBI" id="CHEBI:58115"/>
    </ligand>
</feature>
<dbReference type="SUPFAM" id="SSF103365">
    <property type="entry name" value="Hypothetical protein PH1602"/>
    <property type="match status" value="1"/>
</dbReference>
<dbReference type="Proteomes" id="UP000799750">
    <property type="component" value="Unassembled WGS sequence"/>
</dbReference>
<dbReference type="GO" id="GO:0006396">
    <property type="term" value="P:RNA processing"/>
    <property type="evidence" value="ECO:0007669"/>
    <property type="project" value="InterPro"/>
</dbReference>
<feature type="binding site" evidence="10">
    <location>
        <position position="370"/>
    </location>
    <ligand>
        <name>Mn(2+)</name>
        <dbReference type="ChEBI" id="CHEBI:29035"/>
        <label>2</label>
    </ligand>
</feature>
<feature type="binding site" evidence="10">
    <location>
        <position position="178"/>
    </location>
    <ligand>
        <name>Mn(2+)</name>
        <dbReference type="ChEBI" id="CHEBI:29035"/>
        <label>1</label>
    </ligand>
</feature>
<keyword evidence="13" id="KW-1185">Reference proteome</keyword>
<evidence type="ECO:0000256" key="7">
    <source>
        <dbReference type="ARBA" id="ARBA00047746"/>
    </source>
</evidence>
<evidence type="ECO:0000313" key="13">
    <source>
        <dbReference type="Proteomes" id="UP000799750"/>
    </source>
</evidence>
<evidence type="ECO:0000256" key="5">
    <source>
        <dbReference type="ARBA" id="ARBA00023134"/>
    </source>
</evidence>
<evidence type="ECO:0000256" key="2">
    <source>
        <dbReference type="ARBA" id="ARBA00022598"/>
    </source>
</evidence>
<keyword evidence="2" id="KW-0436">Ligase</keyword>
<proteinExistence type="predicted"/>
<dbReference type="OrthoDB" id="10249697at2759"/>
<evidence type="ECO:0000256" key="1">
    <source>
        <dbReference type="ARBA" id="ARBA00012726"/>
    </source>
</evidence>
<reference evidence="12" key="1">
    <citation type="journal article" date="2020" name="Stud. Mycol.">
        <title>101 Dothideomycetes genomes: a test case for predicting lifestyles and emergence of pathogens.</title>
        <authorList>
            <person name="Haridas S."/>
            <person name="Albert R."/>
            <person name="Binder M."/>
            <person name="Bloem J."/>
            <person name="Labutti K."/>
            <person name="Salamov A."/>
            <person name="Andreopoulos B."/>
            <person name="Baker S."/>
            <person name="Barry K."/>
            <person name="Bills G."/>
            <person name="Bluhm B."/>
            <person name="Cannon C."/>
            <person name="Castanera R."/>
            <person name="Culley D."/>
            <person name="Daum C."/>
            <person name="Ezra D."/>
            <person name="Gonzalez J."/>
            <person name="Henrissat B."/>
            <person name="Kuo A."/>
            <person name="Liang C."/>
            <person name="Lipzen A."/>
            <person name="Lutzoni F."/>
            <person name="Magnuson J."/>
            <person name="Mondo S."/>
            <person name="Nolan M."/>
            <person name="Ohm R."/>
            <person name="Pangilinan J."/>
            <person name="Park H.-J."/>
            <person name="Ramirez L."/>
            <person name="Alfaro M."/>
            <person name="Sun H."/>
            <person name="Tritt A."/>
            <person name="Yoshinaga Y."/>
            <person name="Zwiers L.-H."/>
            <person name="Turgeon B."/>
            <person name="Goodwin S."/>
            <person name="Spatafora J."/>
            <person name="Crous P."/>
            <person name="Grigoriev I."/>
        </authorList>
    </citation>
    <scope>NUCLEOTIDE SEQUENCE</scope>
    <source>
        <strain evidence="12">CBS 269.34</strain>
    </source>
</reference>
<protein>
    <recommendedName>
        <fullName evidence="1">3'-phosphate/5'-hydroxy nucleic acid ligase</fullName>
        <ecNumber evidence="1">6.5.1.8</ecNumber>
    </recommendedName>
</protein>
<keyword evidence="6 10" id="KW-0464">Manganese</keyword>
<dbReference type="GO" id="GO:0046872">
    <property type="term" value="F:metal ion binding"/>
    <property type="evidence" value="ECO:0007669"/>
    <property type="project" value="UniProtKB-KW"/>
</dbReference>
<accession>A0A6A6RDZ3</accession>
<feature type="compositionally biased region" description="Low complexity" evidence="11">
    <location>
        <begin position="390"/>
        <end position="402"/>
    </location>
</feature>
<dbReference type="Pfam" id="PF01139">
    <property type="entry name" value="RtcB"/>
    <property type="match status" value="2"/>
</dbReference>
<feature type="binding site" evidence="9">
    <location>
        <begin position="370"/>
        <end position="371"/>
    </location>
    <ligand>
        <name>GMP</name>
        <dbReference type="ChEBI" id="CHEBI:58115"/>
    </ligand>
</feature>
<keyword evidence="5 9" id="KW-0342">GTP-binding</keyword>
<feature type="region of interest" description="Disordered" evidence="11">
    <location>
        <begin position="494"/>
        <end position="514"/>
    </location>
</feature>
<dbReference type="GO" id="GO:0170057">
    <property type="term" value="F:RNA ligase (GTP) activity"/>
    <property type="evidence" value="ECO:0007669"/>
    <property type="project" value="UniProtKB-EC"/>
</dbReference>
<feature type="compositionally biased region" description="Polar residues" evidence="11">
    <location>
        <begin position="495"/>
        <end position="506"/>
    </location>
</feature>
<evidence type="ECO:0000256" key="9">
    <source>
        <dbReference type="PIRSR" id="PIRSR601233-2"/>
    </source>
</evidence>
<feature type="binding site" evidence="9">
    <location>
        <begin position="247"/>
        <end position="251"/>
    </location>
    <ligand>
        <name>GMP</name>
        <dbReference type="ChEBI" id="CHEBI:58115"/>
    </ligand>
</feature>
<feature type="binding site" evidence="10">
    <location>
        <position position="274"/>
    </location>
    <ligand>
        <name>Mn(2+)</name>
        <dbReference type="ChEBI" id="CHEBI:29035"/>
        <label>2</label>
    </ligand>
</feature>
<dbReference type="PANTHER" id="PTHR11118">
    <property type="entry name" value="RNA-SPLICING LIGASE RTCB HOMOLOG"/>
    <property type="match status" value="1"/>
</dbReference>
<feature type="region of interest" description="Disordered" evidence="11">
    <location>
        <begin position="377"/>
        <end position="409"/>
    </location>
</feature>
<feature type="binding site" evidence="10">
    <location>
        <position position="248"/>
    </location>
    <ligand>
        <name>Mn(2+)</name>
        <dbReference type="ChEBI" id="CHEBI:29035"/>
        <label>1</label>
    </ligand>
</feature>
<dbReference type="EMBL" id="MU004182">
    <property type="protein sequence ID" value="KAF2501677.1"/>
    <property type="molecule type" value="Genomic_DNA"/>
</dbReference>
<dbReference type="PANTHER" id="PTHR11118:SF1">
    <property type="entry name" value="RNA-SPLICING LIGASE RTCB HOMOLOG"/>
    <property type="match status" value="1"/>
</dbReference>
<evidence type="ECO:0000256" key="10">
    <source>
        <dbReference type="PIRSR" id="PIRSR601233-3"/>
    </source>
</evidence>
<comment type="catalytic activity">
    <reaction evidence="7">
        <text>a 3'-end 3'-phospho-ribonucleotide-RNA + a 5'-end dephospho-ribonucleoside-RNA + GTP = a ribonucleotidyl-ribonucleotide-RNA + GMP + diphosphate</text>
        <dbReference type="Rhea" id="RHEA:68076"/>
        <dbReference type="Rhea" id="RHEA-COMP:10463"/>
        <dbReference type="Rhea" id="RHEA-COMP:13936"/>
        <dbReference type="Rhea" id="RHEA-COMP:17355"/>
        <dbReference type="ChEBI" id="CHEBI:33019"/>
        <dbReference type="ChEBI" id="CHEBI:37565"/>
        <dbReference type="ChEBI" id="CHEBI:58115"/>
        <dbReference type="ChEBI" id="CHEBI:83062"/>
        <dbReference type="ChEBI" id="CHEBI:138284"/>
        <dbReference type="ChEBI" id="CHEBI:173118"/>
        <dbReference type="EC" id="6.5.1.8"/>
    </reaction>
</comment>
<dbReference type="GO" id="GO:0003972">
    <property type="term" value="F:RNA ligase (ATP) activity"/>
    <property type="evidence" value="ECO:0007669"/>
    <property type="project" value="TreeGrafter"/>
</dbReference>
<name>A0A6A6RDZ3_9PEZI</name>
<dbReference type="Gene3D" id="3.90.1860.10">
    <property type="entry name" value="tRNA-splicing ligase RtcB"/>
    <property type="match status" value="1"/>
</dbReference>
<gene>
    <name evidence="12" type="ORF">BU16DRAFT_522588</name>
</gene>
<dbReference type="InterPro" id="IPR001233">
    <property type="entry name" value="RtcB"/>
</dbReference>
<sequence length="576" mass="62960">MPPIRLTLALNASQTKRTPLILSSSAPRDPALPNSCQELLFKAAKDKLRLKGKSSKWRIFVARNGLEVLGKEGWESALAEAETKEIVLLISAGEDYVGKTASSSSSAPKGNPDCSVEILAKAAFVDSISLDQLNTTARSLPGLVHAVGQPDLHPGTKFPIGAVFVSRGWVHPPLIGGDIGCGMAWYRTRLQRHQVEGDRGRKVAERLRGLEGAWRKKEQREAWLNWEKESTAGEEWDKALGTIGAGNHFAEIQVVEECAASESLEEGEVILLVHSGSRGYGGHVLKTFTGDGDSLEEGTEKMEEYMQMHDRACRWAKANRDLIALRFLACLEPGEESWVLGRNESDTVEADDVTAARANIQERKVVDIWHNNVERIQWPPSPPRSEAEATLESQTSSLSLSSPGPPSTADYAYTHRKGAAPTYNIATHSPLSVLPLPGSRATPTLILRPLFTPDNSWGAKNALSLAHGAGRAMSRHKALVSMSQKYKNPELLLQPSATSEARSNKPSGEGQWAAGKDVHGGTWVVCEDRELVWEEAPEAYKDVWEVGEDLVESGVAEILGWCRAKVCYKVRDEGRS</sequence>
<dbReference type="InterPro" id="IPR036025">
    <property type="entry name" value="RtcB-like_sf"/>
</dbReference>
<keyword evidence="4 9" id="KW-0547">Nucleotide-binding</keyword>